<evidence type="ECO:0000313" key="2">
    <source>
        <dbReference type="Proteomes" id="UP000813427"/>
    </source>
</evidence>
<reference evidence="1" key="1">
    <citation type="journal article" date="2021" name="Nat. Commun.">
        <title>Genetic determinants of endophytism in the Arabidopsis root mycobiome.</title>
        <authorList>
            <person name="Mesny F."/>
            <person name="Miyauchi S."/>
            <person name="Thiergart T."/>
            <person name="Pickel B."/>
            <person name="Atanasova L."/>
            <person name="Karlsson M."/>
            <person name="Huettel B."/>
            <person name="Barry K.W."/>
            <person name="Haridas S."/>
            <person name="Chen C."/>
            <person name="Bauer D."/>
            <person name="Andreopoulos W."/>
            <person name="Pangilinan J."/>
            <person name="LaButti K."/>
            <person name="Riley R."/>
            <person name="Lipzen A."/>
            <person name="Clum A."/>
            <person name="Drula E."/>
            <person name="Henrissat B."/>
            <person name="Kohler A."/>
            <person name="Grigoriev I.V."/>
            <person name="Martin F.M."/>
            <person name="Hacquard S."/>
        </authorList>
    </citation>
    <scope>NUCLEOTIDE SEQUENCE</scope>
    <source>
        <strain evidence="1">MPI-SDFR-AT-0068</strain>
    </source>
</reference>
<name>A0A8K0SF86_9HYPO</name>
<comment type="caution">
    <text evidence="1">The sequence shown here is derived from an EMBL/GenBank/DDBJ whole genome shotgun (WGS) entry which is preliminary data.</text>
</comment>
<dbReference type="EMBL" id="JAGPXF010000001">
    <property type="protein sequence ID" value="KAH7263513.1"/>
    <property type="molecule type" value="Genomic_DNA"/>
</dbReference>
<protein>
    <submittedName>
        <fullName evidence="1">Uncharacterized protein</fullName>
    </submittedName>
</protein>
<evidence type="ECO:0000313" key="1">
    <source>
        <dbReference type="EMBL" id="KAH7263513.1"/>
    </source>
</evidence>
<gene>
    <name evidence="1" type="ORF">BKA59DRAFT_466179</name>
</gene>
<dbReference type="Proteomes" id="UP000813427">
    <property type="component" value="Unassembled WGS sequence"/>
</dbReference>
<organism evidence="1 2">
    <name type="scientific">Fusarium tricinctum</name>
    <dbReference type="NCBI Taxonomy" id="61284"/>
    <lineage>
        <taxon>Eukaryota</taxon>
        <taxon>Fungi</taxon>
        <taxon>Dikarya</taxon>
        <taxon>Ascomycota</taxon>
        <taxon>Pezizomycotina</taxon>
        <taxon>Sordariomycetes</taxon>
        <taxon>Hypocreomycetidae</taxon>
        <taxon>Hypocreales</taxon>
        <taxon>Nectriaceae</taxon>
        <taxon>Fusarium</taxon>
        <taxon>Fusarium tricinctum species complex</taxon>
    </lineage>
</organism>
<proteinExistence type="predicted"/>
<accession>A0A8K0SF86</accession>
<sequence length="81" mass="9222">MSWHDREMLLAYGVLSAVCTVAFSYVNFNLIHIPLSTYSERPSKRTTCYLAPEPGILVKITYLGQAVSFLFNGMTEAWRDE</sequence>
<dbReference type="AlphaFoldDB" id="A0A8K0SF86"/>
<keyword evidence="2" id="KW-1185">Reference proteome</keyword>